<evidence type="ECO:0000313" key="2">
    <source>
        <dbReference type="WBParaSite" id="MBELARI_LOCUS13410"/>
    </source>
</evidence>
<organism evidence="1 2">
    <name type="scientific">Mesorhabditis belari</name>
    <dbReference type="NCBI Taxonomy" id="2138241"/>
    <lineage>
        <taxon>Eukaryota</taxon>
        <taxon>Metazoa</taxon>
        <taxon>Ecdysozoa</taxon>
        <taxon>Nematoda</taxon>
        <taxon>Chromadorea</taxon>
        <taxon>Rhabditida</taxon>
        <taxon>Rhabditina</taxon>
        <taxon>Rhabditomorpha</taxon>
        <taxon>Rhabditoidea</taxon>
        <taxon>Rhabditidae</taxon>
        <taxon>Mesorhabditinae</taxon>
        <taxon>Mesorhabditis</taxon>
    </lineage>
</organism>
<reference evidence="2" key="1">
    <citation type="submission" date="2024-02" db="UniProtKB">
        <authorList>
            <consortium name="WormBaseParasite"/>
        </authorList>
    </citation>
    <scope>IDENTIFICATION</scope>
</reference>
<name>A0AAF3EHC7_9BILA</name>
<protein>
    <submittedName>
        <fullName evidence="2">Uncharacterized protein</fullName>
    </submittedName>
</protein>
<dbReference type="WBParaSite" id="MBELARI_LOCUS13410">
    <property type="protein sequence ID" value="MBELARI_LOCUS13410"/>
    <property type="gene ID" value="MBELARI_LOCUS13410"/>
</dbReference>
<sequence length="159" mass="18619">MDLQLLTRPKCYRNSAIEVGPGNAWPVKCYYFRKVNSFPRFRFGGSMSVYRSQLYLKSKFPDTDFLIDLVSIGYIESDSTLLDIRGCHFRLMISLGEFCENVRDWLRVVVLRSRVPHTLLGRKLDWQIEKPECLDASTISPLSCFKFCTKNRNQQQIDY</sequence>
<proteinExistence type="predicted"/>
<evidence type="ECO:0000313" key="1">
    <source>
        <dbReference type="Proteomes" id="UP000887575"/>
    </source>
</evidence>
<dbReference type="Proteomes" id="UP000887575">
    <property type="component" value="Unassembled WGS sequence"/>
</dbReference>
<keyword evidence="1" id="KW-1185">Reference proteome</keyword>
<accession>A0AAF3EHC7</accession>
<dbReference type="AlphaFoldDB" id="A0AAF3EHC7"/>